<evidence type="ECO:0000313" key="4">
    <source>
        <dbReference type="Proteomes" id="UP000694523"/>
    </source>
</evidence>
<protein>
    <submittedName>
        <fullName evidence="3">Uncharacterized protein</fullName>
    </submittedName>
</protein>
<evidence type="ECO:0000256" key="1">
    <source>
        <dbReference type="ARBA" id="ARBA00023054"/>
    </source>
</evidence>
<accession>A0A8C6T3Q8</accession>
<feature type="region of interest" description="Disordered" evidence="2">
    <location>
        <begin position="198"/>
        <end position="228"/>
    </location>
</feature>
<feature type="region of interest" description="Disordered" evidence="2">
    <location>
        <begin position="1"/>
        <end position="24"/>
    </location>
</feature>
<organism evidence="3 4">
    <name type="scientific">Neogobius melanostomus</name>
    <name type="common">round goby</name>
    <dbReference type="NCBI Taxonomy" id="47308"/>
    <lineage>
        <taxon>Eukaryota</taxon>
        <taxon>Metazoa</taxon>
        <taxon>Chordata</taxon>
        <taxon>Craniata</taxon>
        <taxon>Vertebrata</taxon>
        <taxon>Euteleostomi</taxon>
        <taxon>Actinopterygii</taxon>
        <taxon>Neopterygii</taxon>
        <taxon>Teleostei</taxon>
        <taxon>Neoteleostei</taxon>
        <taxon>Acanthomorphata</taxon>
        <taxon>Gobiaria</taxon>
        <taxon>Gobiiformes</taxon>
        <taxon>Gobioidei</taxon>
        <taxon>Gobiidae</taxon>
        <taxon>Benthophilinae</taxon>
        <taxon>Neogobiini</taxon>
        <taxon>Neogobius</taxon>
    </lineage>
</organism>
<evidence type="ECO:0000256" key="2">
    <source>
        <dbReference type="SAM" id="MobiDB-lite"/>
    </source>
</evidence>
<sequence>MASGAGKAAQPAGQGSTVNGTAAEFPSIEQDTELYDYHMHSKMCKKIAQLTKVIYSLNMKNEEQEATLQALSYAHHEELHRVLMESCHEGEGSVLRIRLLELQECLDEQQRVGAQAQADFECYRLQAEEREREAETELRKEFEEKLRAAEEALQDARVQMSVSQEESLRLCKELESMGQHVQALDAKCEEMQKAAQLEERQRREEQRRKEEEERRREEERRIEEREDTERVRALLDQLNALRQDRERAEEDKRRALKEESELWEHKLHDVNEEMENMRRKMEGEWREERRKWEEREEEEKKGMHSALRERVKRAEADVESHLEKLDESQRNTVKLQERIQNLEEELELHRKRVSEAEGVVKRAEDELVVAKERLLLQEDELQSRAEELLNRGGCEVCVCTEVDELRSQVSRLQSRNRELELQSSGRNNDHARQIRQHAEALSSLRSEMVRAQTEELRRIQKHADDERDKLQKEIQREREALQKEKDQFEKELSRVRREREEEREQQRR</sequence>
<dbReference type="Ensembl" id="ENSNMLT00000015954.1">
    <property type="protein sequence ID" value="ENSNMLP00000014181.1"/>
    <property type="gene ID" value="ENSNMLG00000009482.1"/>
</dbReference>
<dbReference type="PANTHER" id="PTHR18870:SF8">
    <property type="entry name" value="PROTEIN FAM184B"/>
    <property type="match status" value="1"/>
</dbReference>
<dbReference type="PANTHER" id="PTHR18870">
    <property type="entry name" value="PROTEIN TAG-278-RELATED"/>
    <property type="match status" value="1"/>
</dbReference>
<dbReference type="Proteomes" id="UP000694523">
    <property type="component" value="Unplaced"/>
</dbReference>
<proteinExistence type="predicted"/>
<evidence type="ECO:0000313" key="3">
    <source>
        <dbReference type="Ensembl" id="ENSNMLP00000014181.1"/>
    </source>
</evidence>
<feature type="region of interest" description="Disordered" evidence="2">
    <location>
        <begin position="458"/>
        <end position="508"/>
    </location>
</feature>
<reference evidence="3" key="2">
    <citation type="submission" date="2025-09" db="UniProtKB">
        <authorList>
            <consortium name="Ensembl"/>
        </authorList>
    </citation>
    <scope>IDENTIFICATION</scope>
</reference>
<keyword evidence="1" id="KW-0175">Coiled coil</keyword>
<name>A0A8C6T3Q8_9GOBI</name>
<reference evidence="3" key="1">
    <citation type="submission" date="2025-08" db="UniProtKB">
        <authorList>
            <consortium name="Ensembl"/>
        </authorList>
    </citation>
    <scope>IDENTIFICATION</scope>
</reference>
<dbReference type="AlphaFoldDB" id="A0A8C6T3Q8"/>
<feature type="compositionally biased region" description="Low complexity" evidence="2">
    <location>
        <begin position="1"/>
        <end position="16"/>
    </location>
</feature>
<keyword evidence="4" id="KW-1185">Reference proteome</keyword>